<feature type="domain" description="C2H2-type" evidence="13">
    <location>
        <begin position="192"/>
        <end position="225"/>
    </location>
</feature>
<dbReference type="GO" id="GO:0008270">
    <property type="term" value="F:zinc ion binding"/>
    <property type="evidence" value="ECO:0007669"/>
    <property type="project" value="UniProtKB-KW"/>
</dbReference>
<feature type="domain" description="C2H2-type" evidence="13">
    <location>
        <begin position="74"/>
        <end position="101"/>
    </location>
</feature>
<feature type="domain" description="C2H2-type" evidence="13">
    <location>
        <begin position="256"/>
        <end position="279"/>
    </location>
</feature>
<feature type="domain" description="C2H2-type" evidence="13">
    <location>
        <begin position="226"/>
        <end position="253"/>
    </location>
</feature>
<dbReference type="GO" id="GO:0005634">
    <property type="term" value="C:nucleus"/>
    <property type="evidence" value="ECO:0007669"/>
    <property type="project" value="UniProtKB-SubCell"/>
</dbReference>
<proteinExistence type="predicted"/>
<dbReference type="InterPro" id="IPR050331">
    <property type="entry name" value="Zinc_finger"/>
</dbReference>
<feature type="compositionally biased region" description="Low complexity" evidence="12">
    <location>
        <begin position="18"/>
        <end position="46"/>
    </location>
</feature>
<keyword evidence="4" id="KW-0677">Repeat</keyword>
<protein>
    <submittedName>
        <fullName evidence="14">Zinc finger C2H2-type</fullName>
    </submittedName>
</protein>
<dbReference type="SUPFAM" id="SSF57667">
    <property type="entry name" value="beta-beta-alpha zinc fingers"/>
    <property type="match status" value="3"/>
</dbReference>
<dbReference type="Proteomes" id="UP000325440">
    <property type="component" value="Unassembled WGS sequence"/>
</dbReference>
<evidence type="ECO:0000313" key="14">
    <source>
        <dbReference type="EMBL" id="VVC36998.1"/>
    </source>
</evidence>
<dbReference type="AlphaFoldDB" id="A0A5E4N0F6"/>
<keyword evidence="6" id="KW-0862">Zinc</keyword>
<evidence type="ECO:0000256" key="9">
    <source>
        <dbReference type="ARBA" id="ARBA00023163"/>
    </source>
</evidence>
<evidence type="ECO:0000256" key="4">
    <source>
        <dbReference type="ARBA" id="ARBA00022737"/>
    </source>
</evidence>
<keyword evidence="5 11" id="KW-0863">Zinc-finger</keyword>
<keyword evidence="9" id="KW-0804">Transcription</keyword>
<evidence type="ECO:0000256" key="7">
    <source>
        <dbReference type="ARBA" id="ARBA00023015"/>
    </source>
</evidence>
<dbReference type="FunFam" id="3.30.160.60:FF:000446">
    <property type="entry name" value="Zinc finger protein"/>
    <property type="match status" value="1"/>
</dbReference>
<dbReference type="Gene3D" id="3.30.160.60">
    <property type="entry name" value="Classic Zinc Finger"/>
    <property type="match status" value="5"/>
</dbReference>
<accession>A0A5E4N0F6</accession>
<evidence type="ECO:0000256" key="11">
    <source>
        <dbReference type="PROSITE-ProRule" id="PRU00042"/>
    </source>
</evidence>
<keyword evidence="15" id="KW-1185">Reference proteome</keyword>
<dbReference type="InterPro" id="IPR013087">
    <property type="entry name" value="Znf_C2H2_type"/>
</dbReference>
<evidence type="ECO:0000256" key="2">
    <source>
        <dbReference type="ARBA" id="ARBA00004123"/>
    </source>
</evidence>
<reference evidence="14 15" key="1">
    <citation type="submission" date="2019-08" db="EMBL/GenBank/DDBJ databases">
        <authorList>
            <person name="Alioto T."/>
            <person name="Alioto T."/>
            <person name="Gomez Garrido J."/>
        </authorList>
    </citation>
    <scope>NUCLEOTIDE SEQUENCE [LARGE SCALE GENOMIC DNA]</scope>
</reference>
<evidence type="ECO:0000313" key="15">
    <source>
        <dbReference type="Proteomes" id="UP000325440"/>
    </source>
</evidence>
<evidence type="ECO:0000256" key="12">
    <source>
        <dbReference type="SAM" id="MobiDB-lite"/>
    </source>
</evidence>
<feature type="domain" description="C2H2-type" evidence="13">
    <location>
        <begin position="164"/>
        <end position="186"/>
    </location>
</feature>
<dbReference type="PANTHER" id="PTHR16515:SF49">
    <property type="entry name" value="GASTRULA ZINC FINGER PROTEIN XLCGF49.1-LIKE-RELATED"/>
    <property type="match status" value="1"/>
</dbReference>
<dbReference type="FunFam" id="3.30.160.60:FF:000097">
    <property type="entry name" value="Zinc finger protein"/>
    <property type="match status" value="1"/>
</dbReference>
<dbReference type="GO" id="GO:0010468">
    <property type="term" value="P:regulation of gene expression"/>
    <property type="evidence" value="ECO:0007669"/>
    <property type="project" value="TreeGrafter"/>
</dbReference>
<dbReference type="OrthoDB" id="6077919at2759"/>
<dbReference type="Pfam" id="PF00096">
    <property type="entry name" value="zf-C2H2"/>
    <property type="match status" value="5"/>
</dbReference>
<sequence>MMGDVTAESPPTDELNNSGSSSSSSSDSDGESSSSCSSSSSSSCSETPNRQCNSSNFSEYDENTPQTNGQSEWIVCQLCLHKVKTPLQLKQHMRMHTEHKVHRCAICNKTFEQATRLEKHITIHCGTDSRFECALCGKVYKLRTQIVSHIAAHKKQNSGRRISYTCHLCTKKFSNKSKLKEHVLGHENGTLHSCDVCGRTFKLNSYLVVHKRTHEMNVSYTGDKPFTCTLCNKAFLSKSNLDLHMLVHNYVKKASFSCDICGKIFMRKYNYDAHTKIHQ</sequence>
<dbReference type="EMBL" id="CABPRJ010001440">
    <property type="protein sequence ID" value="VVC36998.1"/>
    <property type="molecule type" value="Genomic_DNA"/>
</dbReference>
<feature type="region of interest" description="Disordered" evidence="12">
    <location>
        <begin position="1"/>
        <end position="50"/>
    </location>
</feature>
<keyword evidence="7" id="KW-0805">Transcription regulation</keyword>
<evidence type="ECO:0000256" key="10">
    <source>
        <dbReference type="ARBA" id="ARBA00023242"/>
    </source>
</evidence>
<dbReference type="PROSITE" id="PS50157">
    <property type="entry name" value="ZINC_FINGER_C2H2_2"/>
    <property type="match status" value="7"/>
</dbReference>
<dbReference type="SMART" id="SM00355">
    <property type="entry name" value="ZnF_C2H2"/>
    <property type="match status" value="7"/>
</dbReference>
<comment type="function">
    <text evidence="1">May be involved in transcriptional regulation.</text>
</comment>
<keyword evidence="8" id="KW-0238">DNA-binding</keyword>
<dbReference type="GO" id="GO:0003677">
    <property type="term" value="F:DNA binding"/>
    <property type="evidence" value="ECO:0007669"/>
    <property type="project" value="UniProtKB-KW"/>
</dbReference>
<keyword evidence="3" id="KW-0479">Metal-binding</keyword>
<evidence type="ECO:0000256" key="3">
    <source>
        <dbReference type="ARBA" id="ARBA00022723"/>
    </source>
</evidence>
<evidence type="ECO:0000256" key="1">
    <source>
        <dbReference type="ARBA" id="ARBA00003767"/>
    </source>
</evidence>
<organism evidence="14 15">
    <name type="scientific">Cinara cedri</name>
    <dbReference type="NCBI Taxonomy" id="506608"/>
    <lineage>
        <taxon>Eukaryota</taxon>
        <taxon>Metazoa</taxon>
        <taxon>Ecdysozoa</taxon>
        <taxon>Arthropoda</taxon>
        <taxon>Hexapoda</taxon>
        <taxon>Insecta</taxon>
        <taxon>Pterygota</taxon>
        <taxon>Neoptera</taxon>
        <taxon>Paraneoptera</taxon>
        <taxon>Hemiptera</taxon>
        <taxon>Sternorrhyncha</taxon>
        <taxon>Aphidomorpha</taxon>
        <taxon>Aphidoidea</taxon>
        <taxon>Aphididae</taxon>
        <taxon>Lachninae</taxon>
        <taxon>Cinara</taxon>
    </lineage>
</organism>
<gene>
    <name evidence="14" type="ORF">CINCED_3A010489</name>
</gene>
<name>A0A5E4N0F6_9HEMI</name>
<keyword evidence="10" id="KW-0539">Nucleus</keyword>
<dbReference type="InterPro" id="IPR036236">
    <property type="entry name" value="Znf_C2H2_sf"/>
</dbReference>
<evidence type="ECO:0000256" key="8">
    <source>
        <dbReference type="ARBA" id="ARBA00023125"/>
    </source>
</evidence>
<dbReference type="PANTHER" id="PTHR16515">
    <property type="entry name" value="PR DOMAIN ZINC FINGER PROTEIN"/>
    <property type="match status" value="1"/>
</dbReference>
<evidence type="ECO:0000256" key="5">
    <source>
        <dbReference type="ARBA" id="ARBA00022771"/>
    </source>
</evidence>
<dbReference type="PROSITE" id="PS00028">
    <property type="entry name" value="ZINC_FINGER_C2H2_1"/>
    <property type="match status" value="7"/>
</dbReference>
<feature type="domain" description="C2H2-type" evidence="13">
    <location>
        <begin position="131"/>
        <end position="158"/>
    </location>
</feature>
<comment type="subcellular location">
    <subcellularLocation>
        <location evidence="2">Nucleus</location>
    </subcellularLocation>
</comment>
<evidence type="ECO:0000259" key="13">
    <source>
        <dbReference type="PROSITE" id="PS50157"/>
    </source>
</evidence>
<feature type="domain" description="C2H2-type" evidence="13">
    <location>
        <begin position="102"/>
        <end position="129"/>
    </location>
</feature>
<evidence type="ECO:0000256" key="6">
    <source>
        <dbReference type="ARBA" id="ARBA00022833"/>
    </source>
</evidence>